<organism evidence="2">
    <name type="scientific">Cuerna arida</name>
    <dbReference type="NCBI Taxonomy" id="1464854"/>
    <lineage>
        <taxon>Eukaryota</taxon>
        <taxon>Metazoa</taxon>
        <taxon>Ecdysozoa</taxon>
        <taxon>Arthropoda</taxon>
        <taxon>Hexapoda</taxon>
        <taxon>Insecta</taxon>
        <taxon>Pterygota</taxon>
        <taxon>Neoptera</taxon>
        <taxon>Paraneoptera</taxon>
        <taxon>Hemiptera</taxon>
        <taxon>Auchenorrhyncha</taxon>
        <taxon>Membracoidea</taxon>
        <taxon>Cicadellidae</taxon>
        <taxon>Cicadellinae</taxon>
        <taxon>Proconiini</taxon>
        <taxon>Cuerna</taxon>
    </lineage>
</organism>
<evidence type="ECO:0000313" key="2">
    <source>
        <dbReference type="EMBL" id="JAS60513.1"/>
    </source>
</evidence>
<protein>
    <submittedName>
        <fullName evidence="2">Uncharacterized protein</fullName>
    </submittedName>
</protein>
<feature type="non-terminal residue" evidence="2">
    <location>
        <position position="365"/>
    </location>
</feature>
<feature type="coiled-coil region" evidence="1">
    <location>
        <begin position="194"/>
        <end position="247"/>
    </location>
</feature>
<gene>
    <name evidence="2" type="ORF">g.42992</name>
</gene>
<dbReference type="EMBL" id="GECZ01009256">
    <property type="protein sequence ID" value="JAS60513.1"/>
    <property type="molecule type" value="Transcribed_RNA"/>
</dbReference>
<accession>A0A1B6GDZ1</accession>
<reference evidence="2" key="1">
    <citation type="submission" date="2015-11" db="EMBL/GenBank/DDBJ databases">
        <title>De novo transcriptome assembly of four potential Pierce s Disease insect vectors from Arizona vineyards.</title>
        <authorList>
            <person name="Tassone E.E."/>
        </authorList>
    </citation>
    <scope>NUCLEOTIDE SEQUENCE</scope>
</reference>
<sequence>MSRKPYNLRNKPNTAAETMEDAIEETSQTSETLTATSDIYTTSTTTTITTDTNTNTNNMNTSNYMGILFDEIPVEEAFLGFGSPTKETPDAMTLASENEVDRQLQPHQPASQWEDSTASWDDVTMTTAPSTYQATTTAVELMTTGSMNEPMTSPAHSIAIHSAATDEQPANANANTDLLSQIAALIKTSTLELKQENNARFAELKQDNLKLKNELKQDLNHNLKTFSEHIEAKIDHLSQKYDEVKSDLDLIKFTQIEQNNRINHLETNFGTEIQKQTQQVRDDLNKNIVTQNDNIKKALANNTTHIINTVDTKLINHATVCQTNIIQQKEELTHQIQDSTKQVLTQILPITQKQGEDIDTLNKLV</sequence>
<proteinExistence type="predicted"/>
<keyword evidence="1" id="KW-0175">Coiled coil</keyword>
<dbReference type="AlphaFoldDB" id="A0A1B6GDZ1"/>
<name>A0A1B6GDZ1_9HEMI</name>
<evidence type="ECO:0000256" key="1">
    <source>
        <dbReference type="SAM" id="Coils"/>
    </source>
</evidence>